<dbReference type="Pfam" id="PF01177">
    <property type="entry name" value="Asp_Glu_race"/>
    <property type="match status" value="1"/>
</dbReference>
<dbReference type="GO" id="GO:0047661">
    <property type="term" value="F:amino-acid racemase activity"/>
    <property type="evidence" value="ECO:0007669"/>
    <property type="project" value="InterPro"/>
</dbReference>
<dbReference type="Gene3D" id="3.40.50.1860">
    <property type="match status" value="2"/>
</dbReference>
<name>A0A495AB69_9BACI</name>
<dbReference type="NCBIfam" id="NF005679">
    <property type="entry name" value="PRK07475.1"/>
    <property type="match status" value="1"/>
</dbReference>
<sequence length="222" mass="24531">MESPKLGIIMLDTSFQRPLGDIGNPATYSFPVEYRVVESATVERVVKKGDSSLVPLIIKSARELEKKGVKAIKTSCGFLALFQNEIQHALNVPFFSSSLIQLPIVHSLAGGSIGVLTASKASLSRKHLQGVNAENIPIIIEGMDTMPAFTQAIVEECMSLDMKAVEREIKHKVKNMIRSNPEIKAILLECTNMPPYRTAIREITELPIFDINTLIHYILKAT</sequence>
<keyword evidence="2" id="KW-1185">Reference proteome</keyword>
<gene>
    <name evidence="1" type="ORF">D8M06_00230</name>
</gene>
<organism evidence="1 2">
    <name type="scientific">Oceanobacillus halophilus</name>
    <dbReference type="NCBI Taxonomy" id="930130"/>
    <lineage>
        <taxon>Bacteria</taxon>
        <taxon>Bacillati</taxon>
        <taxon>Bacillota</taxon>
        <taxon>Bacilli</taxon>
        <taxon>Bacillales</taxon>
        <taxon>Bacillaceae</taxon>
        <taxon>Oceanobacillus</taxon>
    </lineage>
</organism>
<evidence type="ECO:0000313" key="2">
    <source>
        <dbReference type="Proteomes" id="UP000269301"/>
    </source>
</evidence>
<dbReference type="Proteomes" id="UP000269301">
    <property type="component" value="Unassembled WGS sequence"/>
</dbReference>
<reference evidence="1 2" key="1">
    <citation type="journal article" date="2016" name="Int. J. Syst. Evol. Microbiol.">
        <title>Oceanobacillus halophilus sp. nov., a novel moderately halophilic bacterium from a hypersaline lake.</title>
        <authorList>
            <person name="Amoozegar M.A."/>
            <person name="Bagheri M."/>
            <person name="Makhdoumi A."/>
            <person name="Nikou M.M."/>
            <person name="Fazeli S.A.S."/>
            <person name="Schumann P."/>
            <person name="Sproer C."/>
            <person name="Sanchez-Porro C."/>
            <person name="Ventosa A."/>
        </authorList>
    </citation>
    <scope>NUCLEOTIDE SEQUENCE [LARGE SCALE GENOMIC DNA]</scope>
    <source>
        <strain evidence="1 2">DSM 23996</strain>
    </source>
</reference>
<proteinExistence type="predicted"/>
<dbReference type="InterPro" id="IPR015942">
    <property type="entry name" value="Asp/Glu/hydantoin_racemase"/>
</dbReference>
<accession>A0A495AB69</accession>
<dbReference type="RefSeq" id="WP_121202351.1">
    <property type="nucleotide sequence ID" value="NZ_RBZP01000001.1"/>
</dbReference>
<dbReference type="AlphaFoldDB" id="A0A495AB69"/>
<evidence type="ECO:0000313" key="1">
    <source>
        <dbReference type="EMBL" id="RKQ37268.1"/>
    </source>
</evidence>
<dbReference type="InterPro" id="IPR001920">
    <property type="entry name" value="Asp/Glu_race"/>
</dbReference>
<dbReference type="OrthoDB" id="1676875at2"/>
<dbReference type="EMBL" id="RBZP01000001">
    <property type="protein sequence ID" value="RKQ37268.1"/>
    <property type="molecule type" value="Genomic_DNA"/>
</dbReference>
<comment type="caution">
    <text evidence="1">The sequence shown here is derived from an EMBL/GenBank/DDBJ whole genome shotgun (WGS) entry which is preliminary data.</text>
</comment>
<protein>
    <submittedName>
        <fullName evidence="1">Aspartate/glutamate racemase family protein</fullName>
    </submittedName>
</protein>